<dbReference type="InterPro" id="IPR057980">
    <property type="entry name" value="TPR_INTS8"/>
</dbReference>
<dbReference type="SUPFAM" id="SSF48452">
    <property type="entry name" value="TPR-like"/>
    <property type="match status" value="1"/>
</dbReference>
<keyword evidence="4" id="KW-0158">Chromosome</keyword>
<dbReference type="GO" id="GO:0032039">
    <property type="term" value="C:integrator complex"/>
    <property type="evidence" value="ECO:0007669"/>
    <property type="project" value="TreeGrafter"/>
</dbReference>
<evidence type="ECO:0000313" key="8">
    <source>
        <dbReference type="Proteomes" id="UP001054837"/>
    </source>
</evidence>
<evidence type="ECO:0000256" key="3">
    <source>
        <dbReference type="ARBA" id="ARBA00007147"/>
    </source>
</evidence>
<protein>
    <submittedName>
        <fullName evidence="7">Integrator complex subunit 8</fullName>
    </submittedName>
</protein>
<dbReference type="AlphaFoldDB" id="A0AAV4SLR9"/>
<dbReference type="Proteomes" id="UP001054837">
    <property type="component" value="Unassembled WGS sequence"/>
</dbReference>
<organism evidence="7 8">
    <name type="scientific">Caerostris darwini</name>
    <dbReference type="NCBI Taxonomy" id="1538125"/>
    <lineage>
        <taxon>Eukaryota</taxon>
        <taxon>Metazoa</taxon>
        <taxon>Ecdysozoa</taxon>
        <taxon>Arthropoda</taxon>
        <taxon>Chelicerata</taxon>
        <taxon>Arachnida</taxon>
        <taxon>Araneae</taxon>
        <taxon>Araneomorphae</taxon>
        <taxon>Entelegynae</taxon>
        <taxon>Araneoidea</taxon>
        <taxon>Araneidae</taxon>
        <taxon>Caerostris</taxon>
    </lineage>
</organism>
<sequence>MFEARNKYRPPSAEKVLWFEFLINPNLLESYLTEPNTDPGPTDLIIKFLGNSMAPINIDQPGNMNLNQHGNSSPFLCSPVFGNGSEEMVTDSEHPKNFLKTCSFKIKHGGNEEKEDPKKIALKLLALKVAAHLKWDLNILEKKLPLTMQQALLTELLKISGGDTNFNAMNSNEFTGDGLFACILYNMWVLRAVIEGNFPVKSQKGINVQLPGQVDPSMISPAVIESIMRKLCDESEKSTAALESFLISNKIVRMPRFNCFGTLISPLIAPNSKCENKWEEGLILQSEDIICQISYCLGRYYFFQEKYEMASKHFIRAAEIHSKLKDPVFCQLDATKLKGFYDACAHILGYQTIDCSTPLKEMLQTSVKESHNKTVEILKSDNLKMELPISLRDGVELSVLRDYDSKTDLLLSVIFSNAIRRTLSGEVIISNWNSFLKMHEEKASLILCELLKDVIPSATPEMKKYLKNFTRTLCLTSIPAKQLMKKYEKYLGMIFSIEELGTLFAYGPTTKRETFKFDKSFTDDLNVQITTFERRLLTCTEAVSCKNLVNQLRSKFNHLHLWTLNKKWELPVAVNIFLKNVPPSVDQEMIHILLAKAGELRAIKKYNEVRQLYQMIQSEVRNASPRLSRFLNWENLRLDLLEVLDAPVHVCQSPAYRAEIVQRIMSLLASYKKEREVPPDPNLMELCSVVLLNFREWDKLIDIEHKVDFYIQFAKIVANVCKEVSNKGAKSSKELWETILPIFNNPATNQHKRTNSGMSKEMPRDASAAIMNRAQLFQFIKKLKDILVLGIIISCLAKFYNILKDDSVGEIFLEYQGLWPTIISNSNVFNMSAVGEIFQNTLHHALSIHPTHTSWLRTKGDVMYVQGQYGSALKYYISAAMVSSDYFSLPLPKAIFDDLQYKHMIHCCTKLQNHTQASVLHQFLDEPNYTMAFKALGERVCNDSCDTYYPCIWDITLLEFLVNHHTKRGETDCRKHAIELIGQLELNSNNNEEIQREAASLRKGWFLRAMAKQFL</sequence>
<gene>
    <name evidence="7" type="primary">INTS8</name>
    <name evidence="7" type="ORF">CDAR_105353</name>
</gene>
<evidence type="ECO:0000256" key="5">
    <source>
        <dbReference type="ARBA" id="ARBA00023242"/>
    </source>
</evidence>
<evidence type="ECO:0000313" key="7">
    <source>
        <dbReference type="EMBL" id="GIY33507.1"/>
    </source>
</evidence>
<dbReference type="GO" id="GO:0005694">
    <property type="term" value="C:chromosome"/>
    <property type="evidence" value="ECO:0007669"/>
    <property type="project" value="UniProtKB-SubCell"/>
</dbReference>
<name>A0AAV4SLR9_9ARAC</name>
<dbReference type="InterPro" id="IPR038751">
    <property type="entry name" value="INTS8"/>
</dbReference>
<evidence type="ECO:0000256" key="4">
    <source>
        <dbReference type="ARBA" id="ARBA00022454"/>
    </source>
</evidence>
<evidence type="ECO:0000256" key="2">
    <source>
        <dbReference type="ARBA" id="ARBA00004286"/>
    </source>
</evidence>
<evidence type="ECO:0000256" key="1">
    <source>
        <dbReference type="ARBA" id="ARBA00004123"/>
    </source>
</evidence>
<comment type="similarity">
    <text evidence="3">Belongs to the Integrator subunit 8 family.</text>
</comment>
<feature type="domain" description="INTS8 TPR repeats" evidence="6">
    <location>
        <begin position="527"/>
        <end position="1014"/>
    </location>
</feature>
<dbReference type="EMBL" id="BPLQ01007946">
    <property type="protein sequence ID" value="GIY33507.1"/>
    <property type="molecule type" value="Genomic_DNA"/>
</dbReference>
<dbReference type="PANTHER" id="PTHR13350:SF1">
    <property type="entry name" value="INTEGRATOR COMPLEX SUBUNIT 8"/>
    <property type="match status" value="1"/>
</dbReference>
<dbReference type="GO" id="GO:0034472">
    <property type="term" value="P:snRNA 3'-end processing"/>
    <property type="evidence" value="ECO:0007669"/>
    <property type="project" value="InterPro"/>
</dbReference>
<dbReference type="InterPro" id="IPR011990">
    <property type="entry name" value="TPR-like_helical_dom_sf"/>
</dbReference>
<comment type="subcellular location">
    <subcellularLocation>
        <location evidence="2">Chromosome</location>
    </subcellularLocation>
    <subcellularLocation>
        <location evidence="1">Nucleus</location>
    </subcellularLocation>
</comment>
<dbReference type="Pfam" id="PF25756">
    <property type="entry name" value="TPR_INTS8"/>
    <property type="match status" value="1"/>
</dbReference>
<keyword evidence="8" id="KW-1185">Reference proteome</keyword>
<keyword evidence="5" id="KW-0539">Nucleus</keyword>
<evidence type="ECO:0000259" key="6">
    <source>
        <dbReference type="Pfam" id="PF25756"/>
    </source>
</evidence>
<reference evidence="7 8" key="1">
    <citation type="submission" date="2021-06" db="EMBL/GenBank/DDBJ databases">
        <title>Caerostris darwini draft genome.</title>
        <authorList>
            <person name="Kono N."/>
            <person name="Arakawa K."/>
        </authorList>
    </citation>
    <scope>NUCLEOTIDE SEQUENCE [LARGE SCALE GENOMIC DNA]</scope>
</reference>
<proteinExistence type="inferred from homology"/>
<comment type="caution">
    <text evidence="7">The sequence shown here is derived from an EMBL/GenBank/DDBJ whole genome shotgun (WGS) entry which is preliminary data.</text>
</comment>
<dbReference type="PANTHER" id="PTHR13350">
    <property type="entry name" value="INTEGRATOR COMPLEX SUBUNIT 8"/>
    <property type="match status" value="1"/>
</dbReference>
<accession>A0AAV4SLR9</accession>